<dbReference type="Pfam" id="PF24143">
    <property type="entry name" value="Beta-sand_ComC_2nd"/>
    <property type="match status" value="1"/>
</dbReference>
<feature type="domain" description="ComC supersandwich" evidence="1">
    <location>
        <begin position="213"/>
        <end position="285"/>
    </location>
</feature>
<name>Q54PV5_DICDI</name>
<evidence type="ECO:0000313" key="3">
    <source>
        <dbReference type="EMBL" id="EAL65324.1"/>
    </source>
</evidence>
<dbReference type="HOGENOM" id="CLU_916530_0_0_1"/>
<dbReference type="KEGG" id="ddi:DDB_G0284271"/>
<dbReference type="Proteomes" id="UP000002195">
    <property type="component" value="Unassembled WGS sequence"/>
</dbReference>
<evidence type="ECO:0000259" key="1">
    <source>
        <dbReference type="Pfam" id="PF22933"/>
    </source>
</evidence>
<proteinExistence type="predicted"/>
<dbReference type="AlphaFoldDB" id="Q54PV5"/>
<keyword evidence="4" id="KW-1185">Reference proteome</keyword>
<gene>
    <name evidence="3" type="ORF">DDB_G0284271</name>
</gene>
<dbReference type="Pfam" id="PF22933">
    <property type="entry name" value="ComC_SSD"/>
    <property type="match status" value="1"/>
</dbReference>
<organism evidence="3 4">
    <name type="scientific">Dictyostelium discoideum</name>
    <name type="common">Social amoeba</name>
    <dbReference type="NCBI Taxonomy" id="44689"/>
    <lineage>
        <taxon>Eukaryota</taxon>
        <taxon>Amoebozoa</taxon>
        <taxon>Evosea</taxon>
        <taxon>Eumycetozoa</taxon>
        <taxon>Dictyostelia</taxon>
        <taxon>Dictyosteliales</taxon>
        <taxon>Dictyosteliaceae</taxon>
        <taxon>Dictyostelium</taxon>
    </lineage>
</organism>
<dbReference type="InterPro" id="IPR054484">
    <property type="entry name" value="ComC_SSD"/>
</dbReference>
<dbReference type="VEuPathDB" id="AmoebaDB:DDB_G0284271"/>
<dbReference type="PANTHER" id="PTHR24032:SF69">
    <property type="entry name" value="EGF-LIKE DOMAIN-CONTAINING PROTEIN"/>
    <property type="match status" value="1"/>
</dbReference>
<evidence type="ECO:0000259" key="2">
    <source>
        <dbReference type="Pfam" id="PF24143"/>
    </source>
</evidence>
<dbReference type="EMBL" id="AAFI02000064">
    <property type="protein sequence ID" value="EAL65324.1"/>
    <property type="molecule type" value="Genomic_DNA"/>
</dbReference>
<comment type="caution">
    <text evidence="3">The sequence shown here is derived from an EMBL/GenBank/DDBJ whole genome shotgun (WGS) entry which is preliminary data.</text>
</comment>
<sequence>MVHLNDFLNFNNPPPCKTVVANIIREEIDANNWMFYIFGEDLGGSFGGARILPDINYPSFSVSLSIKNFSLYSFRVSKTVDVPDILILNYPYNSIGNFSLSWETINPQINIVDWVGDNLVFSGSYFGYNTTIIDIEIDGKKCLISKSTFYQINCTIAKNSLPSNSGHVTLVTVGDLSTQITLVYYQVNAIIECPNGSSFEIDYYGNLKKLKIGCNDENTEIDTIGDDDNSLNYISIKKDSKVLYDDRSTYMSSIIKSKNNESIIVAMNLPHFIRLCKIDPDFSVLLSTNFKSSCPSDNDGDKRS</sequence>
<dbReference type="InterPro" id="IPR057015">
    <property type="entry name" value="B-sand_ComC_2nd"/>
</dbReference>
<protein>
    <submittedName>
        <fullName evidence="3">Uncharacterized protein</fullName>
    </submittedName>
</protein>
<accession>Q54PV5</accession>
<feature type="domain" description="EGF-like" evidence="2">
    <location>
        <begin position="107"/>
        <end position="185"/>
    </location>
</feature>
<dbReference type="PaxDb" id="44689-DDB0185938"/>
<evidence type="ECO:0000313" key="4">
    <source>
        <dbReference type="Proteomes" id="UP000002195"/>
    </source>
</evidence>
<dbReference type="InterPro" id="IPR053331">
    <property type="entry name" value="EGF-like_comC"/>
</dbReference>
<reference evidence="3 4" key="1">
    <citation type="journal article" date="2005" name="Nature">
        <title>The genome of the social amoeba Dictyostelium discoideum.</title>
        <authorList>
            <consortium name="The Dictyostelium discoideum Sequencing Consortium"/>
            <person name="Eichinger L."/>
            <person name="Pachebat J.A."/>
            <person name="Glockner G."/>
            <person name="Rajandream M.A."/>
            <person name="Sucgang R."/>
            <person name="Berriman M."/>
            <person name="Song J."/>
            <person name="Olsen R."/>
            <person name="Szafranski K."/>
            <person name="Xu Q."/>
            <person name="Tunggal B."/>
            <person name="Kummerfeld S."/>
            <person name="Madera M."/>
            <person name="Konfortov B.A."/>
            <person name="Rivero F."/>
            <person name="Bankier A.T."/>
            <person name="Lehmann R."/>
            <person name="Hamlin N."/>
            <person name="Davies R."/>
            <person name="Gaudet P."/>
            <person name="Fey P."/>
            <person name="Pilcher K."/>
            <person name="Chen G."/>
            <person name="Saunders D."/>
            <person name="Sodergren E."/>
            <person name="Davis P."/>
            <person name="Kerhornou A."/>
            <person name="Nie X."/>
            <person name="Hall N."/>
            <person name="Anjard C."/>
            <person name="Hemphill L."/>
            <person name="Bason N."/>
            <person name="Farbrother P."/>
            <person name="Desany B."/>
            <person name="Just E."/>
            <person name="Morio T."/>
            <person name="Rost R."/>
            <person name="Churcher C."/>
            <person name="Cooper J."/>
            <person name="Haydock S."/>
            <person name="van Driessche N."/>
            <person name="Cronin A."/>
            <person name="Goodhead I."/>
            <person name="Muzny D."/>
            <person name="Mourier T."/>
            <person name="Pain A."/>
            <person name="Lu M."/>
            <person name="Harper D."/>
            <person name="Lindsay R."/>
            <person name="Hauser H."/>
            <person name="James K."/>
            <person name="Quiles M."/>
            <person name="Madan Babu M."/>
            <person name="Saito T."/>
            <person name="Buchrieser C."/>
            <person name="Wardroper A."/>
            <person name="Felder M."/>
            <person name="Thangavelu M."/>
            <person name="Johnson D."/>
            <person name="Knights A."/>
            <person name="Loulseged H."/>
            <person name="Mungall K."/>
            <person name="Oliver K."/>
            <person name="Price C."/>
            <person name="Quail M.A."/>
            <person name="Urushihara H."/>
            <person name="Hernandez J."/>
            <person name="Rabbinowitsch E."/>
            <person name="Steffen D."/>
            <person name="Sanders M."/>
            <person name="Ma J."/>
            <person name="Kohara Y."/>
            <person name="Sharp S."/>
            <person name="Simmonds M."/>
            <person name="Spiegler S."/>
            <person name="Tivey A."/>
            <person name="Sugano S."/>
            <person name="White B."/>
            <person name="Walker D."/>
            <person name="Woodward J."/>
            <person name="Winckler T."/>
            <person name="Tanaka Y."/>
            <person name="Shaulsky G."/>
            <person name="Schleicher M."/>
            <person name="Weinstock G."/>
            <person name="Rosenthal A."/>
            <person name="Cox E.C."/>
            <person name="Chisholm R.L."/>
            <person name="Gibbs R."/>
            <person name="Loomis W.F."/>
            <person name="Platzer M."/>
            <person name="Kay R.R."/>
            <person name="Williams J."/>
            <person name="Dear P.H."/>
            <person name="Noegel A.A."/>
            <person name="Barrell B."/>
            <person name="Kuspa A."/>
        </authorList>
    </citation>
    <scope>NUCLEOTIDE SEQUENCE [LARGE SCALE GENOMIC DNA]</scope>
    <source>
        <strain evidence="3 4">AX4</strain>
    </source>
</reference>
<dbReference type="RefSeq" id="XP_638690.1">
    <property type="nucleotide sequence ID" value="XM_633598.1"/>
</dbReference>
<dbReference type="GeneID" id="8624521"/>
<dbReference type="InParanoid" id="Q54PV5"/>
<dbReference type="PANTHER" id="PTHR24032">
    <property type="entry name" value="EGF-LIKE DOMAIN-CONTAINING PROTEIN-RELATED-RELATED"/>
    <property type="match status" value="1"/>
</dbReference>